<feature type="region of interest" description="Disordered" evidence="1">
    <location>
        <begin position="14"/>
        <end position="53"/>
    </location>
</feature>
<evidence type="ECO:0000256" key="1">
    <source>
        <dbReference type="SAM" id="MobiDB-lite"/>
    </source>
</evidence>
<accession>A0A7T0BVL2</accession>
<gene>
    <name evidence="2" type="ORF">G3M70_07060</name>
</gene>
<dbReference type="KEGG" id="nli:G3M70_07060"/>
<sequence>MDISSVNINFNAVNRTAFTSSSDEPDNAEQTTARTKQGQNGVSPEAQLSQVPPANDAEALAKEEGRTQLQNHNPSQHHINLRV</sequence>
<evidence type="ECO:0000313" key="2">
    <source>
        <dbReference type="EMBL" id="QPJ61656.1"/>
    </source>
</evidence>
<proteinExistence type="predicted"/>
<reference evidence="2 3" key="1">
    <citation type="submission" date="2020-02" db="EMBL/GenBank/DDBJ databases">
        <title>Genomic and physiological characterization of two novel Nitrospinaceae genera.</title>
        <authorList>
            <person name="Mueller A.J."/>
            <person name="Jung M.-Y."/>
            <person name="Strachan C.R."/>
            <person name="Herbold C.W."/>
            <person name="Kirkegaard R.H."/>
            <person name="Daims H."/>
        </authorList>
    </citation>
    <scope>NUCLEOTIDE SEQUENCE [LARGE SCALE GENOMIC DNA]</scope>
    <source>
        <strain evidence="2">EB</strain>
    </source>
</reference>
<protein>
    <submittedName>
        <fullName evidence="2">Uncharacterized protein</fullName>
    </submittedName>
</protein>
<dbReference type="AlphaFoldDB" id="A0A7T0BVL2"/>
<feature type="compositionally biased region" description="Polar residues" evidence="1">
    <location>
        <begin position="14"/>
        <end position="52"/>
    </location>
</feature>
<dbReference type="Proteomes" id="UP000594688">
    <property type="component" value="Chromosome"/>
</dbReference>
<name>A0A7T0BVL2_9BACT</name>
<dbReference type="EMBL" id="CP048685">
    <property type="protein sequence ID" value="QPJ61656.1"/>
    <property type="molecule type" value="Genomic_DNA"/>
</dbReference>
<organism evidence="2 3">
    <name type="scientific">Candidatus Nitronauta litoralis</name>
    <dbReference type="NCBI Taxonomy" id="2705533"/>
    <lineage>
        <taxon>Bacteria</taxon>
        <taxon>Pseudomonadati</taxon>
        <taxon>Nitrospinota/Tectimicrobiota group</taxon>
        <taxon>Nitrospinota</taxon>
        <taxon>Nitrospinia</taxon>
        <taxon>Nitrospinales</taxon>
        <taxon>Nitrospinaceae</taxon>
        <taxon>Candidatus Nitronauta</taxon>
    </lineage>
</organism>
<evidence type="ECO:0000313" key="3">
    <source>
        <dbReference type="Proteomes" id="UP000594688"/>
    </source>
</evidence>